<accession>A0A6B1DV62</accession>
<name>A0A6B1DV62_9CHLR</name>
<feature type="domain" description="ABC transmembrane type-1" evidence="11">
    <location>
        <begin position="101"/>
        <end position="290"/>
    </location>
</feature>
<evidence type="ECO:0000256" key="8">
    <source>
        <dbReference type="ARBA" id="ARBA00023136"/>
    </source>
</evidence>
<evidence type="ECO:0000256" key="1">
    <source>
        <dbReference type="ARBA" id="ARBA00004651"/>
    </source>
</evidence>
<dbReference type="EMBL" id="VXPY01000090">
    <property type="protein sequence ID" value="MYD91181.1"/>
    <property type="molecule type" value="Genomic_DNA"/>
</dbReference>
<keyword evidence="6" id="KW-0653">Protein transport</keyword>
<sequence length="303" mass="32994">MQTAAATKPRAGSLFDRTAKSHRTLWHNALRQFMRNRFSVLGLCLVSFFIFLAVFADLLAPHPYDKVYFDRVLLFPLEHASHPLGTDEVGRDYLSRLLRGARTSLFVGLAVQAIAIVIGVPVGSIAGYMGGKVDFVFTRVVDIMSAFPGLLFTILIISLWGGGLFKVIVALSITSWLGLARLTRAQFLQLRESGYVEAAVCTGTPEPLIIARHIIPNALTPLLVAVSFGIPAAMYGEAGLSFLGIGINDPLPSWGKMVGVSNAYVRVYWHLALFPTIAIALAMLGFSFMGDGLRDALDPRLIE</sequence>
<dbReference type="PANTHER" id="PTHR43386:SF24">
    <property type="entry name" value="OLIGOPEPTIDE TRANSPORT SYSTEM PERMEASE PROTEIN AMID"/>
    <property type="match status" value="1"/>
</dbReference>
<organism evidence="12">
    <name type="scientific">Caldilineaceae bacterium SB0662_bin_9</name>
    <dbReference type="NCBI Taxonomy" id="2605258"/>
    <lineage>
        <taxon>Bacteria</taxon>
        <taxon>Bacillati</taxon>
        <taxon>Chloroflexota</taxon>
        <taxon>Caldilineae</taxon>
        <taxon>Caldilineales</taxon>
        <taxon>Caldilineaceae</taxon>
    </lineage>
</organism>
<dbReference type="GO" id="GO:0055085">
    <property type="term" value="P:transmembrane transport"/>
    <property type="evidence" value="ECO:0007669"/>
    <property type="project" value="InterPro"/>
</dbReference>
<evidence type="ECO:0000259" key="11">
    <source>
        <dbReference type="PROSITE" id="PS50928"/>
    </source>
</evidence>
<keyword evidence="8 10" id="KW-0472">Membrane</keyword>
<keyword evidence="4 10" id="KW-0812">Transmembrane</keyword>
<dbReference type="Gene3D" id="1.10.3720.10">
    <property type="entry name" value="MetI-like"/>
    <property type="match status" value="1"/>
</dbReference>
<evidence type="ECO:0000256" key="5">
    <source>
        <dbReference type="ARBA" id="ARBA00022856"/>
    </source>
</evidence>
<dbReference type="InterPro" id="IPR025966">
    <property type="entry name" value="OppC_N"/>
</dbReference>
<feature type="transmembrane region" description="Helical" evidence="10">
    <location>
        <begin position="267"/>
        <end position="290"/>
    </location>
</feature>
<dbReference type="GO" id="GO:0015833">
    <property type="term" value="P:peptide transport"/>
    <property type="evidence" value="ECO:0007669"/>
    <property type="project" value="UniProtKB-KW"/>
</dbReference>
<keyword evidence="3" id="KW-1003">Cell membrane</keyword>
<keyword evidence="7 10" id="KW-1133">Transmembrane helix</keyword>
<feature type="transmembrane region" description="Helical" evidence="10">
    <location>
        <begin position="222"/>
        <end position="247"/>
    </location>
</feature>
<feature type="transmembrane region" description="Helical" evidence="10">
    <location>
        <begin position="163"/>
        <end position="182"/>
    </location>
</feature>
<gene>
    <name evidence="12" type="ORF">F4Y08_12725</name>
</gene>
<comment type="similarity">
    <text evidence="9">Belongs to the binding-protein-dependent transport system permease family. OppBC subfamily.</text>
</comment>
<dbReference type="CDD" id="cd06261">
    <property type="entry name" value="TM_PBP2"/>
    <property type="match status" value="1"/>
</dbReference>
<dbReference type="Pfam" id="PF12911">
    <property type="entry name" value="OppC_N"/>
    <property type="match status" value="1"/>
</dbReference>
<comment type="caution">
    <text evidence="12">The sequence shown here is derived from an EMBL/GenBank/DDBJ whole genome shotgun (WGS) entry which is preliminary data.</text>
</comment>
<evidence type="ECO:0000256" key="3">
    <source>
        <dbReference type="ARBA" id="ARBA00022475"/>
    </source>
</evidence>
<dbReference type="GO" id="GO:0015031">
    <property type="term" value="P:protein transport"/>
    <property type="evidence" value="ECO:0007669"/>
    <property type="project" value="UniProtKB-KW"/>
</dbReference>
<evidence type="ECO:0000256" key="2">
    <source>
        <dbReference type="ARBA" id="ARBA00022448"/>
    </source>
</evidence>
<dbReference type="InterPro" id="IPR000515">
    <property type="entry name" value="MetI-like"/>
</dbReference>
<reference evidence="12" key="1">
    <citation type="submission" date="2019-09" db="EMBL/GenBank/DDBJ databases">
        <title>Characterisation of the sponge microbiome using genome-centric metagenomics.</title>
        <authorList>
            <person name="Engelberts J.P."/>
            <person name="Robbins S.J."/>
            <person name="De Goeij J.M."/>
            <person name="Aranda M."/>
            <person name="Bell S.C."/>
            <person name="Webster N.S."/>
        </authorList>
    </citation>
    <scope>NUCLEOTIDE SEQUENCE</scope>
    <source>
        <strain evidence="12">SB0662_bin_9</strain>
    </source>
</reference>
<keyword evidence="2 10" id="KW-0813">Transport</keyword>
<evidence type="ECO:0000256" key="7">
    <source>
        <dbReference type="ARBA" id="ARBA00022989"/>
    </source>
</evidence>
<feature type="transmembrane region" description="Helical" evidence="10">
    <location>
        <begin position="136"/>
        <end position="157"/>
    </location>
</feature>
<evidence type="ECO:0000256" key="10">
    <source>
        <dbReference type="RuleBase" id="RU363032"/>
    </source>
</evidence>
<protein>
    <submittedName>
        <fullName evidence="12">ABC transporter permease</fullName>
    </submittedName>
</protein>
<keyword evidence="5" id="KW-0571">Peptide transport</keyword>
<dbReference type="GO" id="GO:0005886">
    <property type="term" value="C:plasma membrane"/>
    <property type="evidence" value="ECO:0007669"/>
    <property type="project" value="UniProtKB-SubCell"/>
</dbReference>
<dbReference type="InterPro" id="IPR035906">
    <property type="entry name" value="MetI-like_sf"/>
</dbReference>
<evidence type="ECO:0000313" key="12">
    <source>
        <dbReference type="EMBL" id="MYD91181.1"/>
    </source>
</evidence>
<dbReference type="PROSITE" id="PS50928">
    <property type="entry name" value="ABC_TM1"/>
    <property type="match status" value="1"/>
</dbReference>
<comment type="subcellular location">
    <subcellularLocation>
        <location evidence="1 10">Cell membrane</location>
        <topology evidence="1 10">Multi-pass membrane protein</topology>
    </subcellularLocation>
</comment>
<feature type="transmembrane region" description="Helical" evidence="10">
    <location>
        <begin position="105"/>
        <end position="129"/>
    </location>
</feature>
<dbReference type="SUPFAM" id="SSF161098">
    <property type="entry name" value="MetI-like"/>
    <property type="match status" value="1"/>
</dbReference>
<evidence type="ECO:0000256" key="4">
    <source>
        <dbReference type="ARBA" id="ARBA00022692"/>
    </source>
</evidence>
<evidence type="ECO:0000256" key="6">
    <source>
        <dbReference type="ARBA" id="ARBA00022927"/>
    </source>
</evidence>
<evidence type="ECO:0000256" key="9">
    <source>
        <dbReference type="ARBA" id="ARBA00024202"/>
    </source>
</evidence>
<proteinExistence type="inferred from homology"/>
<dbReference type="AlphaFoldDB" id="A0A6B1DV62"/>
<dbReference type="PANTHER" id="PTHR43386">
    <property type="entry name" value="OLIGOPEPTIDE TRANSPORT SYSTEM PERMEASE PROTEIN APPC"/>
    <property type="match status" value="1"/>
</dbReference>
<dbReference type="Pfam" id="PF00528">
    <property type="entry name" value="BPD_transp_1"/>
    <property type="match status" value="1"/>
</dbReference>
<dbReference type="InterPro" id="IPR050366">
    <property type="entry name" value="BP-dependent_transpt_permease"/>
</dbReference>
<feature type="transmembrane region" description="Helical" evidence="10">
    <location>
        <begin position="40"/>
        <end position="60"/>
    </location>
</feature>